<dbReference type="Proteomes" id="UP000215196">
    <property type="component" value="Chromosome 1"/>
</dbReference>
<evidence type="ECO:0000313" key="1">
    <source>
        <dbReference type="EMBL" id="SNV41752.1"/>
    </source>
</evidence>
<organism evidence="1 2">
    <name type="scientific">Chryseobacterium taklimakanense</name>
    <dbReference type="NCBI Taxonomy" id="536441"/>
    <lineage>
        <taxon>Bacteria</taxon>
        <taxon>Pseudomonadati</taxon>
        <taxon>Bacteroidota</taxon>
        <taxon>Flavobacteriia</taxon>
        <taxon>Flavobacteriales</taxon>
        <taxon>Weeksellaceae</taxon>
        <taxon>Chryseobacterium group</taxon>
        <taxon>Chryseobacterium</taxon>
    </lineage>
</organism>
<sequence length="74" mass="9227">MFLDFRKSYKTWNEIFLINYSKKNISEVQNFGNIIILNSYRRFNPRVGIVIFQREIFKIKIKNILDFRIELHRW</sequence>
<name>A0A239X533_9FLAO</name>
<keyword evidence="2" id="KW-1185">Reference proteome</keyword>
<dbReference type="AlphaFoldDB" id="A0A239X533"/>
<evidence type="ECO:0000313" key="2">
    <source>
        <dbReference type="Proteomes" id="UP000215196"/>
    </source>
</evidence>
<reference evidence="1 2" key="1">
    <citation type="submission" date="2017-06" db="EMBL/GenBank/DDBJ databases">
        <authorList>
            <consortium name="Pathogen Informatics"/>
        </authorList>
    </citation>
    <scope>NUCLEOTIDE SEQUENCE [LARGE SCALE GENOMIC DNA]</scope>
    <source>
        <strain evidence="1 2">NCTC13490</strain>
    </source>
</reference>
<accession>A0A239X533</accession>
<protein>
    <submittedName>
        <fullName evidence="1">Uncharacterized protein</fullName>
    </submittedName>
</protein>
<proteinExistence type="predicted"/>
<dbReference type="EMBL" id="LT906465">
    <property type="protein sequence ID" value="SNV41752.1"/>
    <property type="molecule type" value="Genomic_DNA"/>
</dbReference>
<dbReference type="KEGG" id="ctak:4412677_00975"/>
<gene>
    <name evidence="1" type="ORF">SAMEA4412677_00975</name>
</gene>